<keyword evidence="2" id="KW-0732">Signal</keyword>
<comment type="caution">
    <text evidence="3">The sequence shown here is derived from an EMBL/GenBank/DDBJ whole genome shotgun (WGS) entry which is preliminary data.</text>
</comment>
<accession>A0A5J9VVX3</accession>
<proteinExistence type="predicted"/>
<name>A0A5J9VVX3_9POAL</name>
<dbReference type="Proteomes" id="UP000324897">
    <property type="component" value="Chromosome 4"/>
</dbReference>
<evidence type="ECO:0000256" key="2">
    <source>
        <dbReference type="SAM" id="SignalP"/>
    </source>
</evidence>
<dbReference type="EMBL" id="RWGY01000007">
    <property type="protein sequence ID" value="TVU39786.1"/>
    <property type="molecule type" value="Genomic_DNA"/>
</dbReference>
<feature type="signal peptide" evidence="2">
    <location>
        <begin position="1"/>
        <end position="25"/>
    </location>
</feature>
<gene>
    <name evidence="3" type="ORF">EJB05_13226</name>
</gene>
<dbReference type="Gramene" id="TVU39786">
    <property type="protein sequence ID" value="TVU39786"/>
    <property type="gene ID" value="EJB05_13226"/>
</dbReference>
<feature type="chain" id="PRO_5023901361" evidence="2">
    <location>
        <begin position="26"/>
        <end position="113"/>
    </location>
</feature>
<protein>
    <submittedName>
        <fullName evidence="3">Uncharacterized protein</fullName>
    </submittedName>
</protein>
<dbReference type="AlphaFoldDB" id="A0A5J9VVX3"/>
<evidence type="ECO:0000313" key="3">
    <source>
        <dbReference type="EMBL" id="TVU39786.1"/>
    </source>
</evidence>
<keyword evidence="4" id="KW-1185">Reference proteome</keyword>
<evidence type="ECO:0000256" key="1">
    <source>
        <dbReference type="SAM" id="MobiDB-lite"/>
    </source>
</evidence>
<reference evidence="3 4" key="1">
    <citation type="journal article" date="2019" name="Sci. Rep.">
        <title>A high-quality genome of Eragrostis curvula grass provides insights into Poaceae evolution and supports new strategies to enhance forage quality.</title>
        <authorList>
            <person name="Carballo J."/>
            <person name="Santos B.A.C.M."/>
            <person name="Zappacosta D."/>
            <person name="Garbus I."/>
            <person name="Selva J.P."/>
            <person name="Gallo C.A."/>
            <person name="Diaz A."/>
            <person name="Albertini E."/>
            <person name="Caccamo M."/>
            <person name="Echenique V."/>
        </authorList>
    </citation>
    <scope>NUCLEOTIDE SEQUENCE [LARGE SCALE GENOMIC DNA]</scope>
    <source>
        <strain evidence="4">cv. Victoria</strain>
        <tissue evidence="3">Leaf</tissue>
    </source>
</reference>
<evidence type="ECO:0000313" key="4">
    <source>
        <dbReference type="Proteomes" id="UP000324897"/>
    </source>
</evidence>
<feature type="region of interest" description="Disordered" evidence="1">
    <location>
        <begin position="44"/>
        <end position="89"/>
    </location>
</feature>
<organism evidence="3 4">
    <name type="scientific">Eragrostis curvula</name>
    <name type="common">weeping love grass</name>
    <dbReference type="NCBI Taxonomy" id="38414"/>
    <lineage>
        <taxon>Eukaryota</taxon>
        <taxon>Viridiplantae</taxon>
        <taxon>Streptophyta</taxon>
        <taxon>Embryophyta</taxon>
        <taxon>Tracheophyta</taxon>
        <taxon>Spermatophyta</taxon>
        <taxon>Magnoliopsida</taxon>
        <taxon>Liliopsida</taxon>
        <taxon>Poales</taxon>
        <taxon>Poaceae</taxon>
        <taxon>PACMAD clade</taxon>
        <taxon>Chloridoideae</taxon>
        <taxon>Eragrostideae</taxon>
        <taxon>Eragrostidinae</taxon>
        <taxon>Eragrostis</taxon>
    </lineage>
</organism>
<sequence length="113" mass="11669">MESTRKPCFLTILLLFSLLVSTVHGAELSNARDAGERTTVRTGAAGHAGHGYSGHSGAHPNGTPEQQGGAGVVDPRNLAARSHHRSGAASRATGYSPLVTCVLLGTLLMVVRV</sequence>